<keyword evidence="2" id="KW-1133">Transmembrane helix</keyword>
<evidence type="ECO:0000313" key="4">
    <source>
        <dbReference type="EMBL" id="GMH05666.1"/>
    </source>
</evidence>
<feature type="compositionally biased region" description="Basic and acidic residues" evidence="1">
    <location>
        <begin position="235"/>
        <end position="251"/>
    </location>
</feature>
<sequence length="335" mass="37636">MVSGWLLSVKLVLISTAVLSMAVIFKLSVPIMLDFLTIELPVLWSSLLSWLRPPYLYLVLNCIILTIVASSKLHQPDKSDGEVSPEETDLRLVPIKIESDLRFSQPAEKPIYEREGAPSGPIVFGYIEHAAEKRVSEMKPMTTEEENTTCGGGEEFVISRSTWTPLKRDAAEYSSISSEKPLVSARFGYRKAAKASPEAGKALGVSKPRRQDTLEATWRTITEGRPMPLTRHLRKSDTWESNGRRRYEGPHDSSPAHVMKKSETFSDRAAGGDNNTLLLSPSPGGLCKQRREPSPSQDELNRRVEAFIKKFNEEMRLQRQESLNQYREMIGHGAH</sequence>
<keyword evidence="5" id="KW-1185">Reference proteome</keyword>
<dbReference type="PANTHER" id="PTHR33098">
    <property type="entry name" value="COTTON FIBER (DUF761)"/>
    <property type="match status" value="1"/>
</dbReference>
<feature type="domain" description="DUF4408" evidence="3">
    <location>
        <begin position="41"/>
        <end position="73"/>
    </location>
</feature>
<keyword evidence="2" id="KW-0812">Transmembrane</keyword>
<dbReference type="Pfam" id="PF05553">
    <property type="entry name" value="DUF761"/>
    <property type="match status" value="1"/>
</dbReference>
<comment type="caution">
    <text evidence="4">The sequence shown here is derived from an EMBL/GenBank/DDBJ whole genome shotgun (WGS) entry which is preliminary data.</text>
</comment>
<evidence type="ECO:0000259" key="3">
    <source>
        <dbReference type="Pfam" id="PF14364"/>
    </source>
</evidence>
<accession>A0AAD3S7C7</accession>
<organism evidence="4 5">
    <name type="scientific">Nepenthes gracilis</name>
    <name type="common">Slender pitcher plant</name>
    <dbReference type="NCBI Taxonomy" id="150966"/>
    <lineage>
        <taxon>Eukaryota</taxon>
        <taxon>Viridiplantae</taxon>
        <taxon>Streptophyta</taxon>
        <taxon>Embryophyta</taxon>
        <taxon>Tracheophyta</taxon>
        <taxon>Spermatophyta</taxon>
        <taxon>Magnoliopsida</taxon>
        <taxon>eudicotyledons</taxon>
        <taxon>Gunneridae</taxon>
        <taxon>Pentapetalae</taxon>
        <taxon>Caryophyllales</taxon>
        <taxon>Nepenthaceae</taxon>
        <taxon>Nepenthes</taxon>
    </lineage>
</organism>
<feature type="compositionally biased region" description="Basic and acidic residues" evidence="1">
    <location>
        <begin position="289"/>
        <end position="301"/>
    </location>
</feature>
<feature type="region of interest" description="Disordered" evidence="1">
    <location>
        <begin position="229"/>
        <end position="301"/>
    </location>
</feature>
<dbReference type="Proteomes" id="UP001279734">
    <property type="component" value="Unassembled WGS sequence"/>
</dbReference>
<proteinExistence type="predicted"/>
<dbReference type="EMBL" id="BSYO01000006">
    <property type="protein sequence ID" value="GMH05666.1"/>
    <property type="molecule type" value="Genomic_DNA"/>
</dbReference>
<evidence type="ECO:0000256" key="1">
    <source>
        <dbReference type="SAM" id="MobiDB-lite"/>
    </source>
</evidence>
<dbReference type="AlphaFoldDB" id="A0AAD3S7C7"/>
<name>A0AAD3S7C7_NEPGR</name>
<evidence type="ECO:0000256" key="2">
    <source>
        <dbReference type="SAM" id="Phobius"/>
    </source>
</evidence>
<feature type="transmembrane region" description="Helical" evidence="2">
    <location>
        <begin position="12"/>
        <end position="33"/>
    </location>
</feature>
<feature type="transmembrane region" description="Helical" evidence="2">
    <location>
        <begin position="53"/>
        <end position="70"/>
    </location>
</feature>
<keyword evidence="2" id="KW-0472">Membrane</keyword>
<protein>
    <recommendedName>
        <fullName evidence="3">DUF4408 domain-containing protein</fullName>
    </recommendedName>
</protein>
<dbReference type="InterPro" id="IPR008480">
    <property type="entry name" value="DUF761_pln"/>
</dbReference>
<feature type="region of interest" description="Disordered" evidence="1">
    <location>
        <begin position="194"/>
        <end position="213"/>
    </location>
</feature>
<dbReference type="Pfam" id="PF14364">
    <property type="entry name" value="DUF4408"/>
    <property type="match status" value="1"/>
</dbReference>
<reference evidence="4" key="1">
    <citation type="submission" date="2023-05" db="EMBL/GenBank/DDBJ databases">
        <title>Nepenthes gracilis genome sequencing.</title>
        <authorList>
            <person name="Fukushima K."/>
        </authorList>
    </citation>
    <scope>NUCLEOTIDE SEQUENCE</scope>
    <source>
        <strain evidence="4">SING2019-196</strain>
    </source>
</reference>
<dbReference type="PANTHER" id="PTHR33098:SF117">
    <property type="entry name" value="COTTON FIBER (DUF761)"/>
    <property type="match status" value="1"/>
</dbReference>
<evidence type="ECO:0000313" key="5">
    <source>
        <dbReference type="Proteomes" id="UP001279734"/>
    </source>
</evidence>
<dbReference type="InterPro" id="IPR025520">
    <property type="entry name" value="DUF4408"/>
</dbReference>
<gene>
    <name evidence="4" type="ORF">Nepgr_007506</name>
</gene>